<keyword evidence="2" id="KW-1185">Reference proteome</keyword>
<evidence type="ECO:0000313" key="2">
    <source>
        <dbReference type="Proteomes" id="UP000224460"/>
    </source>
</evidence>
<evidence type="ECO:0000313" key="1">
    <source>
        <dbReference type="EMBL" id="PHV69391.1"/>
    </source>
</evidence>
<dbReference type="EMBL" id="PEDL01000030">
    <property type="protein sequence ID" value="PHV69391.1"/>
    <property type="molecule type" value="Genomic_DNA"/>
</dbReference>
<proteinExistence type="predicted"/>
<protein>
    <submittedName>
        <fullName evidence="1">Uncharacterized protein</fullName>
    </submittedName>
</protein>
<dbReference type="Proteomes" id="UP000224460">
    <property type="component" value="Unassembled WGS sequence"/>
</dbReference>
<organism evidence="1 2">
    <name type="scientific">Sporanaerobium hydrogeniformans</name>
    <dbReference type="NCBI Taxonomy" id="3072179"/>
    <lineage>
        <taxon>Bacteria</taxon>
        <taxon>Bacillati</taxon>
        <taxon>Bacillota</taxon>
        <taxon>Clostridia</taxon>
        <taxon>Lachnospirales</taxon>
        <taxon>Lachnospiraceae</taxon>
        <taxon>Sporanaerobium</taxon>
    </lineage>
</organism>
<reference evidence="1" key="1">
    <citation type="submission" date="2017-10" db="EMBL/GenBank/DDBJ databases">
        <title>Genome sequence of cellulolytic Lachnospiraceae bacterium XHS1971 isolated from hotspring sediment.</title>
        <authorList>
            <person name="Vasudevan G."/>
            <person name="Joshi A.J."/>
            <person name="Hivarkar S."/>
            <person name="Lanjekar V.B."/>
            <person name="Dhakephalkar P.K."/>
            <person name="Dagar S."/>
        </authorList>
    </citation>
    <scope>NUCLEOTIDE SEQUENCE</scope>
    <source>
        <strain evidence="1">XHS1971</strain>
    </source>
</reference>
<accession>A0AC61D6X4</accession>
<name>A0AC61D6X4_9FIRM</name>
<sequence>MRRYARLSEIRTEELQHILNYLFTLCDKVNIYFPNTCSTEVATFKEKFLAATHIAYNLHELSSLEEALEEKEGFSMIIASLTEEVKALLLGMKPNLHLDLGLISGEKVLFYWSDEDECVIETDEDSDVFDLPLFNQFKHI</sequence>
<gene>
    <name evidence="1" type="ORF">CS063_16040</name>
</gene>
<comment type="caution">
    <text evidence="1">The sequence shown here is derived from an EMBL/GenBank/DDBJ whole genome shotgun (WGS) entry which is preliminary data.</text>
</comment>